<dbReference type="PROSITE" id="PS51257">
    <property type="entry name" value="PROKAR_LIPOPROTEIN"/>
    <property type="match status" value="1"/>
</dbReference>
<gene>
    <name evidence="4" type="ORF">PEPS_13170</name>
</gene>
<dbReference type="Gene3D" id="1.10.1040.10">
    <property type="entry name" value="N-(1-d-carboxylethyl)-l-norvaline Dehydrogenase, domain 2"/>
    <property type="match status" value="1"/>
</dbReference>
<keyword evidence="5" id="KW-1185">Reference proteome</keyword>
<evidence type="ECO:0000259" key="3">
    <source>
        <dbReference type="Pfam" id="PF02737"/>
    </source>
</evidence>
<evidence type="ECO:0000259" key="2">
    <source>
        <dbReference type="Pfam" id="PF00725"/>
    </source>
</evidence>
<feature type="domain" description="3-hydroxyacyl-CoA dehydrogenase C-terminal" evidence="2">
    <location>
        <begin position="213"/>
        <end position="309"/>
    </location>
</feature>
<dbReference type="Proteomes" id="UP001354989">
    <property type="component" value="Chromosome"/>
</dbReference>
<feature type="domain" description="3-hydroxyacyl-CoA dehydrogenase NAD binding" evidence="3">
    <location>
        <begin position="27"/>
        <end position="209"/>
    </location>
</feature>
<dbReference type="Pfam" id="PF00725">
    <property type="entry name" value="3HCDH"/>
    <property type="match status" value="1"/>
</dbReference>
<dbReference type="SUPFAM" id="SSF51735">
    <property type="entry name" value="NAD(P)-binding Rossmann-fold domains"/>
    <property type="match status" value="1"/>
</dbReference>
<dbReference type="PIRSF" id="PIRSF000105">
    <property type="entry name" value="HCDH"/>
    <property type="match status" value="1"/>
</dbReference>
<dbReference type="EMBL" id="AP025292">
    <property type="protein sequence ID" value="BDC99036.1"/>
    <property type="molecule type" value="Genomic_DNA"/>
</dbReference>
<dbReference type="InterPro" id="IPR022694">
    <property type="entry name" value="3-OHacyl-CoA_DH"/>
</dbReference>
<name>A0ABM7VDK7_9BACT</name>
<evidence type="ECO:0000256" key="1">
    <source>
        <dbReference type="ARBA" id="ARBA00023002"/>
    </source>
</evidence>
<dbReference type="PANTHER" id="PTHR48075">
    <property type="entry name" value="3-HYDROXYACYL-COA DEHYDROGENASE FAMILY PROTEIN"/>
    <property type="match status" value="1"/>
</dbReference>
<dbReference type="PANTHER" id="PTHR48075:SF5">
    <property type="entry name" value="3-HYDROXYBUTYRYL-COA DEHYDROGENASE"/>
    <property type="match status" value="1"/>
</dbReference>
<organism evidence="4 5">
    <name type="scientific">Persicobacter psychrovividus</name>
    <dbReference type="NCBI Taxonomy" id="387638"/>
    <lineage>
        <taxon>Bacteria</taxon>
        <taxon>Pseudomonadati</taxon>
        <taxon>Bacteroidota</taxon>
        <taxon>Cytophagia</taxon>
        <taxon>Cytophagales</taxon>
        <taxon>Persicobacteraceae</taxon>
        <taxon>Persicobacter</taxon>
    </lineage>
</organism>
<evidence type="ECO:0000313" key="5">
    <source>
        <dbReference type="Proteomes" id="UP001354989"/>
    </source>
</evidence>
<accession>A0ABM7VDK7</accession>
<dbReference type="InterPro" id="IPR006176">
    <property type="entry name" value="3-OHacyl-CoA_DH_NAD-bd"/>
</dbReference>
<protein>
    <submittedName>
        <fullName evidence="4">3-hydroxybutyryl-CoA dehydrogenase</fullName>
    </submittedName>
</protein>
<proteinExistence type="predicted"/>
<dbReference type="SUPFAM" id="SSF48179">
    <property type="entry name" value="6-phosphogluconate dehydrogenase C-terminal domain-like"/>
    <property type="match status" value="1"/>
</dbReference>
<evidence type="ECO:0000313" key="4">
    <source>
        <dbReference type="EMBL" id="BDC99036.1"/>
    </source>
</evidence>
<dbReference type="InterPro" id="IPR036291">
    <property type="entry name" value="NAD(P)-bd_dom_sf"/>
</dbReference>
<dbReference type="InterPro" id="IPR013328">
    <property type="entry name" value="6PGD_dom2"/>
</dbReference>
<keyword evidence="1" id="KW-0560">Oxidoreductase</keyword>
<dbReference type="InterPro" id="IPR006108">
    <property type="entry name" value="3HC_DH_C"/>
</dbReference>
<dbReference type="RefSeq" id="WP_332921631.1">
    <property type="nucleotide sequence ID" value="NZ_AP025292.1"/>
</dbReference>
<dbReference type="Gene3D" id="3.40.50.720">
    <property type="entry name" value="NAD(P)-binding Rossmann-like Domain"/>
    <property type="match status" value="1"/>
</dbReference>
<reference evidence="4 5" key="1">
    <citation type="submission" date="2021-12" db="EMBL/GenBank/DDBJ databases">
        <title>Genome sequencing of bacteria with rrn-lacking chromosome and rrn-plasmid.</title>
        <authorList>
            <person name="Anda M."/>
            <person name="Iwasaki W."/>
        </authorList>
    </citation>
    <scope>NUCLEOTIDE SEQUENCE [LARGE SCALE GENOMIC DNA]</scope>
    <source>
        <strain evidence="4 5">NBRC 101262</strain>
    </source>
</reference>
<sequence length="318" mass="35237">MSEIRESIAEYGLNLSGAAPKHNIISNVGIVGCGFLGQAIAILCARRGFDVVFLELNEERVAQAIDGMSHALDLEIERWGLTESEKKSILSRVSGTMTYQDLAKSDIIIEAIKSRTREKCVPDRKSIFKKAEAVVSEECLIVTNSTTLVITELASELEHPERCASLHFIFPVEDAEIVEVARGLHTSDAAYQRVQRFATMLKKTVVPVVESPGIISTRLIAPMINEACSILMEGVATKEDIDITMRLGMGNSMGPFETADLFGIDRVIRWLDNLYNEFGNTRYKASPMLKKLMRAGKTGRSVGEGFYKYDKYGSKITE</sequence>
<dbReference type="Pfam" id="PF02737">
    <property type="entry name" value="3HCDH_N"/>
    <property type="match status" value="1"/>
</dbReference>
<dbReference type="InterPro" id="IPR008927">
    <property type="entry name" value="6-PGluconate_DH-like_C_sf"/>
</dbReference>